<gene>
    <name evidence="3" type="ORF">CH371_16425</name>
</gene>
<accession>A0A2M9Z8T4</accession>
<evidence type="ECO:0000313" key="3">
    <source>
        <dbReference type="EMBL" id="PJZ64823.1"/>
    </source>
</evidence>
<dbReference type="Gene3D" id="2.60.40.3710">
    <property type="match status" value="1"/>
</dbReference>
<proteinExistence type="predicted"/>
<name>A0A2M9Z8T4_9LEPT</name>
<organism evidence="3 4">
    <name type="scientific">Leptospira wolffii</name>
    <dbReference type="NCBI Taxonomy" id="409998"/>
    <lineage>
        <taxon>Bacteria</taxon>
        <taxon>Pseudomonadati</taxon>
        <taxon>Spirochaetota</taxon>
        <taxon>Spirochaetia</taxon>
        <taxon>Leptospirales</taxon>
        <taxon>Leptospiraceae</taxon>
        <taxon>Leptospira</taxon>
    </lineage>
</organism>
<dbReference type="AlphaFoldDB" id="A0A2M9Z8T4"/>
<dbReference type="Proteomes" id="UP000231912">
    <property type="component" value="Unassembled WGS sequence"/>
</dbReference>
<evidence type="ECO:0000256" key="1">
    <source>
        <dbReference type="ARBA" id="ARBA00022729"/>
    </source>
</evidence>
<evidence type="ECO:0000313" key="4">
    <source>
        <dbReference type="Proteomes" id="UP000231912"/>
    </source>
</evidence>
<keyword evidence="1" id="KW-0732">Signal</keyword>
<feature type="domain" description="SbsA Ig-like" evidence="2">
    <location>
        <begin position="123"/>
        <end position="214"/>
    </location>
</feature>
<sequence>MKRSVEEERRRGFVMNRINRKSAFQGIEIEGISMISKIILRGSLRFLAFLFLAVSVLDCNAKKDKGWDMSDIFDLGFLSGGRIFGVDPNLQPPYNSVDNDTAVLPVDFGNAAPQAVLFINSLENVDRYKELEIRFSHPMNSATTEVNFSLKTKSGSALPGPDKGGEFYWMSSKKLRFNPYRELKAAETYTLLITSDASTITSESLQTYTVDFRTGGDYNMTNKITQGSVYTLNGTNDMTFDQSAALQLASTFNSPISGENYIQSVKLKKVGSTASVTVCNAPPCSMSSTISLNLNTSAVPPTVGGNTYYYEILTANGKAANKYFSFNYGKLENASQVLPYVANGVMDEAQMLPFLGKAIEKYTTGAFKVLDTAGTPRTFQEFLLGMPDYPKKKFFENNDWTIGEACMRMDGKMSGDANAAAFKNFEYIPVFGSKEGGAGRGYCWVRHPTCVTDNGPPYHPKRRASGQSRDDWWNIYNANNCGQNQNNANYPQACKNLFHWGEAAWSLCHYPTDAKSYKNNGYTSTVFSTFGRPDGDITSAGDDLLDCAFPACFFDSYHIEKIAPGPFSKYSATLNVATGGIADGSAAITLDVYVTDMRLPKSVKCGSNNATYGCAAGVGTQLGNVVADLKVNPGSGSVAPGLGLDLKSRYTEVDLLVVSRFEDWYGAFNGPGALLVFKTTAKLNWDPVVEGALNGTGYDWNNVQLTKPRLALARARNNMSVTSDGLINMTVRTPFTVNDSYFPNNPSVAEILSDTNNFFIRPWANPLKLSLAGLYPGEDNSDFMYTAPMTYIHGSEGFNTVIEALVGSAELSNMANLTVDQVKQIITQYMLRDIVQRIAPNVLNSVIADLRDTGVTITLPDYLPAPLGNFPLTVKFKLNTDATIKHDGTNKGLVTSLDFAFTSGYTPAGGLRIQSGKSGMVTTRNWTAGSPPPSAYQFSQSAANPGFLISMHTDTISQAAFHLWQRRGLDIVLNKTFIDGMNAFAGADPLFALTTSFLKASPLVTILVPGRNKLQGLNVSNQLVPAVKSYDDIDMVMSPIHAPNVKFKPMTSAGVPKMRLYFTEMQLQIIAKKPTSCAGLADAELTECQADSRPAGLQQTLGTVRISFAADADFRFKMFSNPTSNPNLANLNALQVILDPNNNLDYSVEVLEGATYNPFGLDPDGIKQMISPLVTTLVIPMVNSIMKEIPMPPNITFPKLRNPANTAACAISAKSDKVQFFTLDTPQVADPYLLGGMRFVGQAVTDPASLIVCPP</sequence>
<dbReference type="InterPro" id="IPR032812">
    <property type="entry name" value="SbsA_Ig"/>
</dbReference>
<dbReference type="EMBL" id="NPDT01000008">
    <property type="protein sequence ID" value="PJZ64823.1"/>
    <property type="molecule type" value="Genomic_DNA"/>
</dbReference>
<protein>
    <submittedName>
        <fullName evidence="3">Ig-like protein</fullName>
    </submittedName>
</protein>
<evidence type="ECO:0000259" key="2">
    <source>
        <dbReference type="Pfam" id="PF13205"/>
    </source>
</evidence>
<reference evidence="3 4" key="1">
    <citation type="submission" date="2017-07" db="EMBL/GenBank/DDBJ databases">
        <title>Leptospira spp. isolated from tropical soils.</title>
        <authorList>
            <person name="Thibeaux R."/>
            <person name="Iraola G."/>
            <person name="Ferres I."/>
            <person name="Bierque E."/>
            <person name="Girault D."/>
            <person name="Soupe-Gilbert M.-E."/>
            <person name="Picardeau M."/>
            <person name="Goarant C."/>
        </authorList>
    </citation>
    <scope>NUCLEOTIDE SEQUENCE [LARGE SCALE GENOMIC DNA]</scope>
    <source>
        <strain evidence="3 4">FH2-C-A2</strain>
    </source>
</reference>
<dbReference type="Pfam" id="PF13205">
    <property type="entry name" value="Big_5"/>
    <property type="match status" value="1"/>
</dbReference>
<comment type="caution">
    <text evidence="3">The sequence shown here is derived from an EMBL/GenBank/DDBJ whole genome shotgun (WGS) entry which is preliminary data.</text>
</comment>